<dbReference type="SUPFAM" id="SSF54452">
    <property type="entry name" value="MHC antigen-recognition domain"/>
    <property type="match status" value="1"/>
</dbReference>
<dbReference type="PANTHER" id="PTHR16675:SF160">
    <property type="entry name" value="T-CELL SURFACE GLYCOPROTEIN CD1A"/>
    <property type="match status" value="1"/>
</dbReference>
<dbReference type="InterPro" id="IPR013783">
    <property type="entry name" value="Ig-like_fold"/>
</dbReference>
<reference evidence="5" key="1">
    <citation type="submission" date="2025-08" db="UniProtKB">
        <authorList>
            <consortium name="Ensembl"/>
        </authorList>
    </citation>
    <scope>IDENTIFICATION</scope>
</reference>
<dbReference type="PROSITE" id="PS50835">
    <property type="entry name" value="IG_LIKE"/>
    <property type="match status" value="1"/>
</dbReference>
<accession>A0A8B9FG33</accession>
<keyword evidence="6" id="KW-1185">Reference proteome</keyword>
<dbReference type="InterPro" id="IPR007110">
    <property type="entry name" value="Ig-like_dom"/>
</dbReference>
<dbReference type="InterPro" id="IPR011161">
    <property type="entry name" value="MHC_I-like_Ag-recog"/>
</dbReference>
<dbReference type="AlphaFoldDB" id="A0A8B9FG33"/>
<keyword evidence="3" id="KW-0732">Signal</keyword>
<dbReference type="GO" id="GO:0030883">
    <property type="term" value="F:endogenous lipid antigen binding"/>
    <property type="evidence" value="ECO:0007669"/>
    <property type="project" value="TreeGrafter"/>
</dbReference>
<evidence type="ECO:0000313" key="5">
    <source>
        <dbReference type="Ensembl" id="ENSACOP00000007163.1"/>
    </source>
</evidence>
<dbReference type="GO" id="GO:0048007">
    <property type="term" value="P:antigen processing and presentation, exogenous lipid antigen via MHC class Ib"/>
    <property type="evidence" value="ECO:0007669"/>
    <property type="project" value="TreeGrafter"/>
</dbReference>
<reference evidence="5" key="2">
    <citation type="submission" date="2025-09" db="UniProtKB">
        <authorList>
            <consortium name="Ensembl"/>
        </authorList>
    </citation>
    <scope>IDENTIFICATION</scope>
</reference>
<evidence type="ECO:0000313" key="6">
    <source>
        <dbReference type="Proteomes" id="UP000694522"/>
    </source>
</evidence>
<sequence length="349" mass="39041">MQSCHLFLFLLVLLPGMWADPEAEPQVLQMLHTGVFTISSADISMVTLLEDVAILALEPGNWSIHFHWPWASQATAEGDAEKIKSHLKFFLRNFIQYVHKTAQQVQLEYPFVIQIRAGCVLHPNKTRQGFMDVGEGGRDLIAFNMERQHWEPQRPSPLAELTSYGLRSKKAVTVLLVHLLSIFCPSYMLTLRNYGRADLERQEPPLATVFARMPSPAQLLLVCRVTGFYPRSISVAWLRDGQEVSPSPALNTSAILPNADLTYQLRSVLAVFPHDGHSYACRVRHRSLGTRSLLIPWGNAEIVLIAGLGAGLLAALAVAAVIACWVWRCRKHQQMEASESRNSILSKEA</sequence>
<proteinExistence type="predicted"/>
<dbReference type="SUPFAM" id="SSF48726">
    <property type="entry name" value="Immunoglobulin"/>
    <property type="match status" value="1"/>
</dbReference>
<dbReference type="Proteomes" id="UP000694522">
    <property type="component" value="Unplaced"/>
</dbReference>
<dbReference type="Gene3D" id="3.30.500.10">
    <property type="entry name" value="MHC class I-like antigen recognition-like"/>
    <property type="match status" value="1"/>
</dbReference>
<dbReference type="InterPro" id="IPR036179">
    <property type="entry name" value="Ig-like_dom_sf"/>
</dbReference>
<dbReference type="GO" id="GO:0048006">
    <property type="term" value="P:antigen processing and presentation, endogenous lipid antigen via MHC class Ib"/>
    <property type="evidence" value="ECO:0007669"/>
    <property type="project" value="TreeGrafter"/>
</dbReference>
<evidence type="ECO:0000256" key="1">
    <source>
        <dbReference type="ARBA" id="ARBA00023180"/>
    </source>
</evidence>
<keyword evidence="1" id="KW-0325">Glycoprotein</keyword>
<dbReference type="GO" id="GO:0009897">
    <property type="term" value="C:external side of plasma membrane"/>
    <property type="evidence" value="ECO:0007669"/>
    <property type="project" value="TreeGrafter"/>
</dbReference>
<feature type="transmembrane region" description="Helical" evidence="2">
    <location>
        <begin position="302"/>
        <end position="327"/>
    </location>
</feature>
<dbReference type="InterPro" id="IPR003006">
    <property type="entry name" value="Ig/MHC_CS"/>
</dbReference>
<dbReference type="GO" id="GO:0001916">
    <property type="term" value="P:positive regulation of T cell mediated cytotoxicity"/>
    <property type="evidence" value="ECO:0007669"/>
    <property type="project" value="TreeGrafter"/>
</dbReference>
<organism evidence="5 6">
    <name type="scientific">Amazona collaria</name>
    <name type="common">yellow-billed parrot</name>
    <dbReference type="NCBI Taxonomy" id="241587"/>
    <lineage>
        <taxon>Eukaryota</taxon>
        <taxon>Metazoa</taxon>
        <taxon>Chordata</taxon>
        <taxon>Craniata</taxon>
        <taxon>Vertebrata</taxon>
        <taxon>Euteleostomi</taxon>
        <taxon>Archelosauria</taxon>
        <taxon>Archosauria</taxon>
        <taxon>Dinosauria</taxon>
        <taxon>Saurischia</taxon>
        <taxon>Theropoda</taxon>
        <taxon>Coelurosauria</taxon>
        <taxon>Aves</taxon>
        <taxon>Neognathae</taxon>
        <taxon>Neoaves</taxon>
        <taxon>Telluraves</taxon>
        <taxon>Australaves</taxon>
        <taxon>Psittaciformes</taxon>
        <taxon>Psittacidae</taxon>
        <taxon>Amazona</taxon>
    </lineage>
</organism>
<dbReference type="SMART" id="SM00407">
    <property type="entry name" value="IGc1"/>
    <property type="match status" value="1"/>
</dbReference>
<keyword evidence="2" id="KW-1133">Transmembrane helix</keyword>
<evidence type="ECO:0000256" key="2">
    <source>
        <dbReference type="SAM" id="Phobius"/>
    </source>
</evidence>
<dbReference type="GO" id="GO:0005615">
    <property type="term" value="C:extracellular space"/>
    <property type="evidence" value="ECO:0007669"/>
    <property type="project" value="TreeGrafter"/>
</dbReference>
<dbReference type="InterPro" id="IPR037055">
    <property type="entry name" value="MHC_I-like_Ag-recog_sf"/>
</dbReference>
<dbReference type="Gene3D" id="2.60.40.10">
    <property type="entry name" value="Immunoglobulins"/>
    <property type="match status" value="1"/>
</dbReference>
<dbReference type="InterPro" id="IPR050208">
    <property type="entry name" value="MHC_class-I_related"/>
</dbReference>
<keyword evidence="2" id="KW-0472">Membrane</keyword>
<evidence type="ECO:0000256" key="3">
    <source>
        <dbReference type="SAM" id="SignalP"/>
    </source>
</evidence>
<dbReference type="GO" id="GO:0030884">
    <property type="term" value="F:exogenous lipid antigen binding"/>
    <property type="evidence" value="ECO:0007669"/>
    <property type="project" value="TreeGrafter"/>
</dbReference>
<feature type="domain" description="Ig-like" evidence="4">
    <location>
        <begin position="204"/>
        <end position="285"/>
    </location>
</feature>
<keyword evidence="2" id="KW-0812">Transmembrane</keyword>
<dbReference type="Pfam" id="PF07654">
    <property type="entry name" value="C1-set"/>
    <property type="match status" value="1"/>
</dbReference>
<protein>
    <recommendedName>
        <fullName evidence="4">Ig-like domain-containing protein</fullName>
    </recommendedName>
</protein>
<dbReference type="Pfam" id="PF16497">
    <property type="entry name" value="MHC_I_3"/>
    <property type="match status" value="1"/>
</dbReference>
<dbReference type="PROSITE" id="PS00290">
    <property type="entry name" value="IG_MHC"/>
    <property type="match status" value="1"/>
</dbReference>
<feature type="chain" id="PRO_5034510396" description="Ig-like domain-containing protein" evidence="3">
    <location>
        <begin position="20"/>
        <end position="349"/>
    </location>
</feature>
<dbReference type="Ensembl" id="ENSACOT00000007414.1">
    <property type="protein sequence ID" value="ENSACOP00000007163.1"/>
    <property type="gene ID" value="ENSACOG00000005021.1"/>
</dbReference>
<dbReference type="GO" id="GO:0006955">
    <property type="term" value="P:immune response"/>
    <property type="evidence" value="ECO:0007669"/>
    <property type="project" value="TreeGrafter"/>
</dbReference>
<feature type="signal peptide" evidence="3">
    <location>
        <begin position="1"/>
        <end position="19"/>
    </location>
</feature>
<dbReference type="GO" id="GO:0071723">
    <property type="term" value="F:lipopeptide binding"/>
    <property type="evidence" value="ECO:0007669"/>
    <property type="project" value="TreeGrafter"/>
</dbReference>
<name>A0A8B9FG33_9PSIT</name>
<evidence type="ECO:0000259" key="4">
    <source>
        <dbReference type="PROSITE" id="PS50835"/>
    </source>
</evidence>
<dbReference type="PANTHER" id="PTHR16675">
    <property type="entry name" value="MHC CLASS I-RELATED"/>
    <property type="match status" value="1"/>
</dbReference>
<dbReference type="InterPro" id="IPR011162">
    <property type="entry name" value="MHC_I/II-like_Ag-recog"/>
</dbReference>
<dbReference type="InterPro" id="IPR003597">
    <property type="entry name" value="Ig_C1-set"/>
</dbReference>